<gene>
    <name evidence="5" type="ORF">BACCELL_01850</name>
</gene>
<dbReference type="Pfam" id="PF13715">
    <property type="entry name" value="CarbopepD_reg_2"/>
    <property type="match status" value="1"/>
</dbReference>
<dbReference type="GO" id="GO:0009279">
    <property type="term" value="C:cell outer membrane"/>
    <property type="evidence" value="ECO:0007669"/>
    <property type="project" value="UniProtKB-SubCell"/>
</dbReference>
<name>E2NC43_9BACE</name>
<evidence type="ECO:0000256" key="2">
    <source>
        <dbReference type="SAM" id="MobiDB-lite"/>
    </source>
</evidence>
<evidence type="ECO:0000256" key="3">
    <source>
        <dbReference type="SAM" id="SignalP"/>
    </source>
</evidence>
<feature type="region of interest" description="Disordered" evidence="2">
    <location>
        <begin position="475"/>
        <end position="504"/>
    </location>
</feature>
<keyword evidence="1" id="KW-0998">Cell outer membrane</keyword>
<dbReference type="SUPFAM" id="SSF56935">
    <property type="entry name" value="Porins"/>
    <property type="match status" value="1"/>
</dbReference>
<evidence type="ECO:0000256" key="1">
    <source>
        <dbReference type="PROSITE-ProRule" id="PRU01360"/>
    </source>
</evidence>
<keyword evidence="1" id="KW-1134">Transmembrane beta strand</keyword>
<dbReference type="HOGENOM" id="CLU_004317_1_0_10"/>
<dbReference type="InterPro" id="IPR008969">
    <property type="entry name" value="CarboxyPept-like_regulatory"/>
</dbReference>
<dbReference type="AlphaFoldDB" id="E2NC43"/>
<dbReference type="NCBIfam" id="TIGR04056">
    <property type="entry name" value="OMP_RagA_SusC"/>
    <property type="match status" value="1"/>
</dbReference>
<dbReference type="InterPro" id="IPR023996">
    <property type="entry name" value="TonB-dep_OMP_SusC/RagA"/>
</dbReference>
<dbReference type="EMBL" id="ACCH01000147">
    <property type="protein sequence ID" value="EEF90518.1"/>
    <property type="molecule type" value="Genomic_DNA"/>
</dbReference>
<keyword evidence="1" id="KW-0472">Membrane</keyword>
<comment type="subcellular location">
    <subcellularLocation>
        <location evidence="1">Cell outer membrane</location>
        <topology evidence="1">Multi-pass membrane protein</topology>
    </subcellularLocation>
</comment>
<dbReference type="Gene3D" id="2.170.130.10">
    <property type="entry name" value="TonB-dependent receptor, plug domain"/>
    <property type="match status" value="1"/>
</dbReference>
<evidence type="ECO:0000259" key="4">
    <source>
        <dbReference type="Pfam" id="PF07715"/>
    </source>
</evidence>
<accession>E2NC43</accession>
<reference evidence="5 6" key="1">
    <citation type="submission" date="2008-12" db="EMBL/GenBank/DDBJ databases">
        <authorList>
            <person name="Fulton L."/>
            <person name="Clifton S."/>
            <person name="Fulton B."/>
            <person name="Xu J."/>
            <person name="Minx P."/>
            <person name="Pepin K.H."/>
            <person name="Johnson M."/>
            <person name="Bhonagiri V."/>
            <person name="Nash W.E."/>
            <person name="Mardis E.R."/>
            <person name="Wilson R.K."/>
        </authorList>
    </citation>
    <scope>NUCLEOTIDE SEQUENCE [LARGE SCALE GENOMIC DNA]</scope>
    <source>
        <strain evidence="5 6">DSM 14838</strain>
    </source>
</reference>
<dbReference type="FunFam" id="2.170.130.10:FF:000003">
    <property type="entry name" value="SusC/RagA family TonB-linked outer membrane protein"/>
    <property type="match status" value="1"/>
</dbReference>
<dbReference type="InterPro" id="IPR039426">
    <property type="entry name" value="TonB-dep_rcpt-like"/>
</dbReference>
<comment type="caution">
    <text evidence="5">The sequence shown here is derived from an EMBL/GenBank/DDBJ whole genome shotgun (WGS) entry which is preliminary data.</text>
</comment>
<comment type="similarity">
    <text evidence="1">Belongs to the TonB-dependent receptor family.</text>
</comment>
<keyword evidence="3" id="KW-0732">Signal</keyword>
<organism evidence="5 6">
    <name type="scientific">Bacteroides cellulosilyticus DSM 14838</name>
    <dbReference type="NCBI Taxonomy" id="537012"/>
    <lineage>
        <taxon>Bacteria</taxon>
        <taxon>Pseudomonadati</taxon>
        <taxon>Bacteroidota</taxon>
        <taxon>Bacteroidia</taxon>
        <taxon>Bacteroidales</taxon>
        <taxon>Bacteroidaceae</taxon>
        <taxon>Bacteroides</taxon>
    </lineage>
</organism>
<dbReference type="Pfam" id="PF07715">
    <property type="entry name" value="Plug"/>
    <property type="match status" value="1"/>
</dbReference>
<evidence type="ECO:0000313" key="5">
    <source>
        <dbReference type="EMBL" id="EEF90518.1"/>
    </source>
</evidence>
<dbReference type="NCBIfam" id="TIGR04057">
    <property type="entry name" value="SusC_RagA_signa"/>
    <property type="match status" value="1"/>
</dbReference>
<feature type="compositionally biased region" description="Basic and acidic residues" evidence="2">
    <location>
        <begin position="483"/>
        <end position="498"/>
    </location>
</feature>
<dbReference type="Proteomes" id="UP000003711">
    <property type="component" value="Unassembled WGS sequence"/>
</dbReference>
<dbReference type="RefSeq" id="WP_007211225.1">
    <property type="nucleotide sequence ID" value="NZ_EQ973490.1"/>
</dbReference>
<dbReference type="FunFam" id="2.60.40.1120:FF:000003">
    <property type="entry name" value="Outer membrane protein Omp121"/>
    <property type="match status" value="1"/>
</dbReference>
<proteinExistence type="inferred from homology"/>
<protein>
    <submittedName>
        <fullName evidence="5">TonB-linked outer membrane protein, SusC/RagA family</fullName>
    </submittedName>
</protein>
<dbReference type="PROSITE" id="PS52016">
    <property type="entry name" value="TONB_DEPENDENT_REC_3"/>
    <property type="match status" value="1"/>
</dbReference>
<sequence>MKKYLLMWVLLLGCLSTIWAQKSVSEITGTVLDENKEPLIGVNIVIKDNPGLGTITNVDGKFRIKATSYQILVFSYIGYDKMEVPITGNKEINVQMKPSSNSVLDEVTITGTGVQKKATITGAITTVDINTLKSSGSASTSITNALAGNVAGIIGMQRSGEPGKVSDFWIRGISTFGANAKALILVDGFERSMDELNIEDIESFSVLKDASATAIYGSRGANGVVLITTKRGKEGKVNIDVKVEGGYNTRTRTPEFVDGYTYASLLNEARTTRNLEPRYTPTEMEILRQGLDPDLYPNVDWKDALLRDGAWSERATVNISGGGSTARYYVSVGYLNQEGMYNTDSNLKKDYNTNANLSRWTYRMNADLNVTRTTLVSVGLGGSLDLQNMPGMDNDQIWGSIVGQNPISIPFMYSDGKVPTYGTDNRMNPWVMATQTGYQEKWFNKIQTNVTLEQKLDFITKGLRFVARYGFDTENQNRNNRTKRPELWQAESRRDENGKLTMNRVGEEQLMKQSSYTDGNRSENLEAELHYNRVFAKKHDIGATLKYFQYQKVKTADVGDDIMKAIARRSQGFSGRATYAYDYRYFAEFNFGYTGSENFMSGHQFGFFPAISVGWNIAEEKFLKNRWKWLDMFKIRYSYGEVGNDQLADNEWERRFPYLYTFGNMVYKDKVLGWDYGDINNSYRFDGYRYSQISSPNLGWEVAKKHNLGLDMSILNGKFSMTVDIYQDTREQIYMQRQYLSQIVGVTSQPWANVGKMRSKGIDGNFMLHEKVGQVDFTIRGNMTYTKNEVLEYDEQLNSYPYQMTEGFRHGQARGLIALGLFKDYDDIRNSPKQEFGDYMPGDIKYKDVNGDGVINGLDEAPIGATDKPSLIYGLGLSATWKGFDFNIHFQGAGKSSYFINGSSVYAFKDGEWGNILTDMAKSSNRWISSEISGTTETENPNAKYPRLSYGGNNNNYRNSTYWLKDGSYLRLKTLEIGYSLPQKWVNKMRMTKARFYFLGNNLAVWDSLELWDPELASGDGMKYPLSKTYTLGLNVTF</sequence>
<feature type="chain" id="PRO_5003160876" evidence="3">
    <location>
        <begin position="21"/>
        <end position="1038"/>
    </location>
</feature>
<dbReference type="InterPro" id="IPR037066">
    <property type="entry name" value="Plug_dom_sf"/>
</dbReference>
<feature type="domain" description="TonB-dependent receptor plug" evidence="4">
    <location>
        <begin position="117"/>
        <end position="224"/>
    </location>
</feature>
<dbReference type="InterPro" id="IPR023997">
    <property type="entry name" value="TonB-dep_OMP_SusC/RagA_CS"/>
</dbReference>
<dbReference type="SUPFAM" id="SSF49464">
    <property type="entry name" value="Carboxypeptidase regulatory domain-like"/>
    <property type="match status" value="1"/>
</dbReference>
<reference evidence="5 6" key="2">
    <citation type="submission" date="2009-01" db="EMBL/GenBank/DDBJ databases">
        <title>Draft genome sequence of Bacteroides cellulosilyticus (DSM 14838).</title>
        <authorList>
            <person name="Sudarsanam P."/>
            <person name="Ley R."/>
            <person name="Guruge J."/>
            <person name="Turnbaugh P.J."/>
            <person name="Mahowald M."/>
            <person name="Liep D."/>
            <person name="Gordon J."/>
        </authorList>
    </citation>
    <scope>NUCLEOTIDE SEQUENCE [LARGE SCALE GENOMIC DNA]</scope>
    <source>
        <strain evidence="5 6">DSM 14838</strain>
    </source>
</reference>
<keyword evidence="1" id="KW-0813">Transport</keyword>
<dbReference type="InterPro" id="IPR012910">
    <property type="entry name" value="Plug_dom"/>
</dbReference>
<evidence type="ECO:0000313" key="6">
    <source>
        <dbReference type="Proteomes" id="UP000003711"/>
    </source>
</evidence>
<feature type="signal peptide" evidence="3">
    <location>
        <begin position="1"/>
        <end position="20"/>
    </location>
</feature>
<keyword evidence="1" id="KW-0812">Transmembrane</keyword>